<accession>A0A5N6D2V2</accession>
<dbReference type="EMBL" id="ML735071">
    <property type="protein sequence ID" value="KAB8199552.1"/>
    <property type="molecule type" value="Genomic_DNA"/>
</dbReference>
<gene>
    <name evidence="2" type="ORF">BDV34DRAFT_206590</name>
</gene>
<dbReference type="AlphaFoldDB" id="A0A5N6D2V2"/>
<dbReference type="VEuPathDB" id="FungiDB:BDV34DRAFT_206590"/>
<feature type="compositionally biased region" description="Basic and acidic residues" evidence="1">
    <location>
        <begin position="1"/>
        <end position="15"/>
    </location>
</feature>
<feature type="region of interest" description="Disordered" evidence="1">
    <location>
        <begin position="1"/>
        <end position="23"/>
    </location>
</feature>
<keyword evidence="3" id="KW-1185">Reference proteome</keyword>
<proteinExistence type="predicted"/>
<protein>
    <submittedName>
        <fullName evidence="2">Uncharacterized protein</fullName>
    </submittedName>
</protein>
<organism evidence="2 3">
    <name type="scientific">Aspergillus parasiticus</name>
    <dbReference type="NCBI Taxonomy" id="5067"/>
    <lineage>
        <taxon>Eukaryota</taxon>
        <taxon>Fungi</taxon>
        <taxon>Dikarya</taxon>
        <taxon>Ascomycota</taxon>
        <taxon>Pezizomycotina</taxon>
        <taxon>Eurotiomycetes</taxon>
        <taxon>Eurotiomycetidae</taxon>
        <taxon>Eurotiales</taxon>
        <taxon>Aspergillaceae</taxon>
        <taxon>Aspergillus</taxon>
        <taxon>Aspergillus subgen. Circumdati</taxon>
    </lineage>
</organism>
<evidence type="ECO:0000256" key="1">
    <source>
        <dbReference type="SAM" id="MobiDB-lite"/>
    </source>
</evidence>
<evidence type="ECO:0000313" key="3">
    <source>
        <dbReference type="Proteomes" id="UP000326532"/>
    </source>
</evidence>
<name>A0A5N6D2V2_ASPPA</name>
<reference evidence="2 3" key="1">
    <citation type="submission" date="2019-04" db="EMBL/GenBank/DDBJ databases">
        <title>Fungal friends and foes A comparative genomics study of 23 Aspergillus species from section Flavi.</title>
        <authorList>
            <consortium name="DOE Joint Genome Institute"/>
            <person name="Kjaerbolling I."/>
            <person name="Vesth T.C."/>
            <person name="Frisvad J.C."/>
            <person name="Nybo J.L."/>
            <person name="Theobald S."/>
            <person name="Kildgaard S."/>
            <person name="Petersen T.I."/>
            <person name="Kuo A."/>
            <person name="Sato A."/>
            <person name="Lyhne E.K."/>
            <person name="Kogle M.E."/>
            <person name="Wiebenga A."/>
            <person name="Kun R.S."/>
            <person name="Lubbers R.J."/>
            <person name="Makela M.R."/>
            <person name="Barry K."/>
            <person name="Chovatia M."/>
            <person name="Clum A."/>
            <person name="Daum C."/>
            <person name="Haridas S."/>
            <person name="He G."/>
            <person name="LaButti K."/>
            <person name="Lipzen A."/>
            <person name="Mondo S."/>
            <person name="Pangilinan J."/>
            <person name="Riley R."/>
            <person name="Salamov A."/>
            <person name="Simmons B.A."/>
            <person name="Magnuson J.K."/>
            <person name="Henrissat B."/>
            <person name="Mortensen U.H."/>
            <person name="Larsen T.O."/>
            <person name="De vries R.P."/>
            <person name="Grigoriev I.V."/>
            <person name="Machida M."/>
            <person name="Baker S.E."/>
            <person name="Andersen M.R."/>
        </authorList>
    </citation>
    <scope>NUCLEOTIDE SEQUENCE [LARGE SCALE GENOMIC DNA]</scope>
    <source>
        <strain evidence="2 3">CBS 117618</strain>
    </source>
</reference>
<evidence type="ECO:0000313" key="2">
    <source>
        <dbReference type="EMBL" id="KAB8199552.1"/>
    </source>
</evidence>
<sequence length="129" mass="14698">MVLAELDRMQAERSNRQSARTRFEQSVTSQQGFAFDDQSVNPLSFAIEHNVQNRRNIIQDDEASTGQEAPHIATADVRDSGVSDVIWSQLQRDTLAAEEQEKQYKQLLDQERVTLKLLRISGRKSYCGT</sequence>
<dbReference type="Proteomes" id="UP000326532">
    <property type="component" value="Unassembled WGS sequence"/>
</dbReference>